<reference evidence="6 8" key="2">
    <citation type="submission" date="2019-03" db="EMBL/GenBank/DDBJ databases">
        <title>Genomic Encyclopedia of Archaeal and Bacterial Type Strains, Phase II (KMG-II): from individual species to whole genera.</title>
        <authorList>
            <person name="Goeker M."/>
        </authorList>
    </citation>
    <scope>NUCLEOTIDE SEQUENCE [LARGE SCALE GENOMIC DNA]</scope>
    <source>
        <strain evidence="6 8">DSM 15235</strain>
    </source>
</reference>
<dbReference type="GO" id="GO:0003700">
    <property type="term" value="F:DNA-binding transcription factor activity"/>
    <property type="evidence" value="ECO:0007669"/>
    <property type="project" value="InterPro"/>
</dbReference>
<dbReference type="InterPro" id="IPR020449">
    <property type="entry name" value="Tscrpt_reg_AraC-type_HTH"/>
</dbReference>
<keyword evidence="2" id="KW-0238">DNA-binding</keyword>
<dbReference type="AlphaFoldDB" id="A0A3N0VYM1"/>
<dbReference type="EMBL" id="RJTX01000002">
    <property type="protein sequence ID" value="ROH97905.1"/>
    <property type="molecule type" value="Genomic_DNA"/>
</dbReference>
<dbReference type="GO" id="GO:0043565">
    <property type="term" value="F:sequence-specific DNA binding"/>
    <property type="evidence" value="ECO:0007669"/>
    <property type="project" value="InterPro"/>
</dbReference>
<dbReference type="RefSeq" id="WP_123263103.1">
    <property type="nucleotide sequence ID" value="NZ_RJTX01000002.1"/>
</dbReference>
<evidence type="ECO:0000313" key="7">
    <source>
        <dbReference type="Proteomes" id="UP000269375"/>
    </source>
</evidence>
<dbReference type="PANTHER" id="PTHR43280">
    <property type="entry name" value="ARAC-FAMILY TRANSCRIPTIONAL REGULATOR"/>
    <property type="match status" value="1"/>
</dbReference>
<proteinExistence type="predicted"/>
<name>A0A3N0VYM1_9FLAO</name>
<dbReference type="Pfam" id="PF12833">
    <property type="entry name" value="HTH_18"/>
    <property type="match status" value="1"/>
</dbReference>
<feature type="domain" description="HTH araC/xylS-type" evidence="4">
    <location>
        <begin position="188"/>
        <end position="286"/>
    </location>
</feature>
<comment type="caution">
    <text evidence="5">The sequence shown here is derived from an EMBL/GenBank/DDBJ whole genome shotgun (WGS) entry which is preliminary data.</text>
</comment>
<dbReference type="Gene3D" id="1.10.10.60">
    <property type="entry name" value="Homeodomain-like"/>
    <property type="match status" value="1"/>
</dbReference>
<dbReference type="InterPro" id="IPR009057">
    <property type="entry name" value="Homeodomain-like_sf"/>
</dbReference>
<dbReference type="GeneID" id="301711611"/>
<gene>
    <name evidence="6" type="ORF">BCF50_1861</name>
    <name evidence="5" type="ORF">EGI05_11165</name>
</gene>
<dbReference type="OrthoDB" id="2585681at2"/>
<evidence type="ECO:0000259" key="4">
    <source>
        <dbReference type="PROSITE" id="PS01124"/>
    </source>
</evidence>
<evidence type="ECO:0000256" key="2">
    <source>
        <dbReference type="ARBA" id="ARBA00023125"/>
    </source>
</evidence>
<keyword evidence="3" id="KW-0804">Transcription</keyword>
<evidence type="ECO:0000313" key="6">
    <source>
        <dbReference type="EMBL" id="TDX92918.1"/>
    </source>
</evidence>
<evidence type="ECO:0000313" key="8">
    <source>
        <dbReference type="Proteomes" id="UP000295709"/>
    </source>
</evidence>
<protein>
    <submittedName>
        <fullName evidence="6">AraC family transcriptional regulator</fullName>
    </submittedName>
    <submittedName>
        <fullName evidence="5">Helix-turn-helix domain-containing protein</fullName>
    </submittedName>
</protein>
<accession>A0A3N0VYM1</accession>
<dbReference type="Proteomes" id="UP000269375">
    <property type="component" value="Unassembled WGS sequence"/>
</dbReference>
<sequence>MQIIPVRNIHSRIKEPGTSGEFIIWNLRELLAGKDMVQELHRHSFYFLLIIENGTGEHIIDFISYPLVDRCIYLIHPGQVHELMLSSNSKGYLLQFTDEFYLNYDITTNQILKEISQNSYYSAAPESFEKILSLMATIKKEISDKKYRYEYAIQVNLQLLFVELLRQKHNLITTQTDEKKSYQLKRLEEFKELIADNISDHKQIFWYADQMNMTTYQLNSITRATLGKTCSKLINDHILLEAKRYLLATTNQINQISWHLGYEDVSYFIRFFKKHTGYSPEAFRNNFK</sequence>
<dbReference type="PRINTS" id="PR00032">
    <property type="entry name" value="HTHARAC"/>
</dbReference>
<dbReference type="SUPFAM" id="SSF51215">
    <property type="entry name" value="Regulatory protein AraC"/>
    <property type="match status" value="1"/>
</dbReference>
<dbReference type="Proteomes" id="UP000295709">
    <property type="component" value="Unassembled WGS sequence"/>
</dbReference>
<keyword evidence="8" id="KW-1185">Reference proteome</keyword>
<reference evidence="5 7" key="1">
    <citation type="submission" date="2018-11" db="EMBL/GenBank/DDBJ databases">
        <title>Proposal to divide the Flavobacteriaceae and reorganize its genera based on Amino Acid Identity values calculated from whole genome sequences.</title>
        <authorList>
            <person name="Nicholson A.C."/>
            <person name="Gulvik C.A."/>
            <person name="Whitney A.M."/>
            <person name="Humrighouse B.W."/>
            <person name="Bell M."/>
            <person name="Holmes B."/>
            <person name="Steigerwalt A."/>
            <person name="Villarma A."/>
            <person name="Sheth M."/>
            <person name="Batra D."/>
            <person name="Pryor J."/>
            <person name="Bernardet J.-F."/>
            <person name="Hugo C."/>
            <person name="Kampfer P."/>
            <person name="Newman J."/>
            <person name="Mcquiston J.R."/>
        </authorList>
    </citation>
    <scope>NUCLEOTIDE SEQUENCE [LARGE SCALE GENOMIC DNA]</scope>
    <source>
        <strain evidence="5 7">DSM 15235</strain>
    </source>
</reference>
<dbReference type="SMART" id="SM00342">
    <property type="entry name" value="HTH_ARAC"/>
    <property type="match status" value="1"/>
</dbReference>
<evidence type="ECO:0000256" key="3">
    <source>
        <dbReference type="ARBA" id="ARBA00023163"/>
    </source>
</evidence>
<dbReference type="InterPro" id="IPR037923">
    <property type="entry name" value="HTH-like"/>
</dbReference>
<evidence type="ECO:0000313" key="5">
    <source>
        <dbReference type="EMBL" id="ROH97905.1"/>
    </source>
</evidence>
<dbReference type="PROSITE" id="PS01124">
    <property type="entry name" value="HTH_ARAC_FAMILY_2"/>
    <property type="match status" value="1"/>
</dbReference>
<dbReference type="SUPFAM" id="SSF46689">
    <property type="entry name" value="Homeodomain-like"/>
    <property type="match status" value="1"/>
</dbReference>
<dbReference type="PANTHER" id="PTHR43280:SF32">
    <property type="entry name" value="TRANSCRIPTIONAL REGULATORY PROTEIN"/>
    <property type="match status" value="1"/>
</dbReference>
<keyword evidence="1" id="KW-0805">Transcription regulation</keyword>
<dbReference type="InterPro" id="IPR018060">
    <property type="entry name" value="HTH_AraC"/>
</dbReference>
<dbReference type="Pfam" id="PF02311">
    <property type="entry name" value="AraC_binding"/>
    <property type="match status" value="1"/>
</dbReference>
<dbReference type="EMBL" id="SOQW01000002">
    <property type="protein sequence ID" value="TDX92918.1"/>
    <property type="molecule type" value="Genomic_DNA"/>
</dbReference>
<organism evidence="5 7">
    <name type="scientific">Chryseobacterium daecheongense</name>
    <dbReference type="NCBI Taxonomy" id="192389"/>
    <lineage>
        <taxon>Bacteria</taxon>
        <taxon>Pseudomonadati</taxon>
        <taxon>Bacteroidota</taxon>
        <taxon>Flavobacteriia</taxon>
        <taxon>Flavobacteriales</taxon>
        <taxon>Weeksellaceae</taxon>
        <taxon>Chryseobacterium group</taxon>
        <taxon>Chryseobacterium</taxon>
    </lineage>
</organism>
<dbReference type="InterPro" id="IPR003313">
    <property type="entry name" value="AraC-bd"/>
</dbReference>
<evidence type="ECO:0000256" key="1">
    <source>
        <dbReference type="ARBA" id="ARBA00023015"/>
    </source>
</evidence>